<dbReference type="Gene3D" id="2.60.120.650">
    <property type="entry name" value="Cupin"/>
    <property type="match status" value="1"/>
</dbReference>
<reference evidence="3" key="1">
    <citation type="submission" date="2023-08" db="EMBL/GenBank/DDBJ databases">
        <authorList>
            <person name="Audoor S."/>
            <person name="Bilcke G."/>
        </authorList>
    </citation>
    <scope>NUCLEOTIDE SEQUENCE</scope>
</reference>
<dbReference type="AlphaFoldDB" id="A0AAD2PVM1"/>
<feature type="compositionally biased region" description="Low complexity" evidence="1">
    <location>
        <begin position="7"/>
        <end position="21"/>
    </location>
</feature>
<dbReference type="PROSITE" id="PS51184">
    <property type="entry name" value="JMJC"/>
    <property type="match status" value="1"/>
</dbReference>
<feature type="region of interest" description="Disordered" evidence="1">
    <location>
        <begin position="341"/>
        <end position="400"/>
    </location>
</feature>
<dbReference type="Pfam" id="PF02373">
    <property type="entry name" value="JmjC"/>
    <property type="match status" value="1"/>
</dbReference>
<feature type="compositionally biased region" description="Polar residues" evidence="1">
    <location>
        <begin position="352"/>
        <end position="365"/>
    </location>
</feature>
<feature type="region of interest" description="Disordered" evidence="1">
    <location>
        <begin position="1"/>
        <end position="27"/>
    </location>
</feature>
<proteinExistence type="predicted"/>
<evidence type="ECO:0000256" key="1">
    <source>
        <dbReference type="SAM" id="MobiDB-lite"/>
    </source>
</evidence>
<keyword evidence="4" id="KW-1185">Reference proteome</keyword>
<feature type="region of interest" description="Disordered" evidence="1">
    <location>
        <begin position="53"/>
        <end position="114"/>
    </location>
</feature>
<gene>
    <name evidence="3" type="ORF">CYCCA115_LOCUS16077</name>
</gene>
<dbReference type="SMART" id="SM00558">
    <property type="entry name" value="JmjC"/>
    <property type="match status" value="1"/>
</dbReference>
<dbReference type="InterPro" id="IPR003347">
    <property type="entry name" value="JmjC_dom"/>
</dbReference>
<protein>
    <recommendedName>
        <fullName evidence="2">JmjC domain-containing protein</fullName>
    </recommendedName>
</protein>
<feature type="compositionally biased region" description="Acidic residues" evidence="1">
    <location>
        <begin position="366"/>
        <end position="378"/>
    </location>
</feature>
<evidence type="ECO:0000259" key="2">
    <source>
        <dbReference type="PROSITE" id="PS51184"/>
    </source>
</evidence>
<dbReference type="EMBL" id="CAKOGP040001903">
    <property type="protein sequence ID" value="CAJ1956107.1"/>
    <property type="molecule type" value="Genomic_DNA"/>
</dbReference>
<sequence>MTCIDESSSSASSSSSSSSSISHDEIDTRDIFLTSDERFDVWNVKQEERPHLLQYSCDNGNDNGNDDAHANDNDADDDSTHTSLKKKEIRNKDEDGDDDGEHDNSDDETNDDNSLLPLLPLPLLDGCDLPGWRKEGLILSQDSVLHHPYQQGILNVGLGCTLMRRESELSACLSNKLLQQSAWKELQAKLFEEPPSLPGTAFGGPSLSIVDGRSAAIRLSPQETKGLTGSHPWFEKQNVPVILEGCTETWKAMETCTWQNLLKEYGDYQWRFSDTHGACMSLETYTKYTKSMEGLTDDAPLAVYDSQLHLDERVQLLNDYEVPPCFDGMDLFQDVMLVEQGGETNDDDNESGETNHYHQQPQETENNNDDDADSDNDSSADNCSTSSLEGPSPPPYRWILMGPARSGTGLHVDPLGTHAWVTVVEGCKRWVLFPADTNQASIGMQDPQIPSSIWFAQWYPRLQKEFQTTYKGAIEVLQRPGDTVYVPAGWPHLVLNLEDTVAITHNYASEYPRLSLLQEAVQEAEPELYQAWWPKLQASRPDLFVEKEPNATEVGNDICGVQEEKKED</sequence>
<dbReference type="Proteomes" id="UP001295423">
    <property type="component" value="Unassembled WGS sequence"/>
</dbReference>
<accession>A0AAD2PVM1</accession>
<dbReference type="PANTHER" id="PTHR12480">
    <property type="entry name" value="ARGININE DEMETHYLASE AND LYSYL-HYDROXYLASE JMJD"/>
    <property type="match status" value="1"/>
</dbReference>
<dbReference type="SUPFAM" id="SSF51197">
    <property type="entry name" value="Clavaminate synthase-like"/>
    <property type="match status" value="1"/>
</dbReference>
<organism evidence="3 4">
    <name type="scientific">Cylindrotheca closterium</name>
    <dbReference type="NCBI Taxonomy" id="2856"/>
    <lineage>
        <taxon>Eukaryota</taxon>
        <taxon>Sar</taxon>
        <taxon>Stramenopiles</taxon>
        <taxon>Ochrophyta</taxon>
        <taxon>Bacillariophyta</taxon>
        <taxon>Bacillariophyceae</taxon>
        <taxon>Bacillariophycidae</taxon>
        <taxon>Bacillariales</taxon>
        <taxon>Bacillariaceae</taxon>
        <taxon>Cylindrotheca</taxon>
    </lineage>
</organism>
<comment type="caution">
    <text evidence="3">The sequence shown here is derived from an EMBL/GenBank/DDBJ whole genome shotgun (WGS) entry which is preliminary data.</text>
</comment>
<feature type="compositionally biased region" description="Acidic residues" evidence="1">
    <location>
        <begin position="94"/>
        <end position="111"/>
    </location>
</feature>
<name>A0AAD2PVM1_9STRA</name>
<feature type="domain" description="JmjC" evidence="2">
    <location>
        <begin position="361"/>
        <end position="524"/>
    </location>
</feature>
<evidence type="ECO:0000313" key="4">
    <source>
        <dbReference type="Proteomes" id="UP001295423"/>
    </source>
</evidence>
<dbReference type="InterPro" id="IPR050910">
    <property type="entry name" value="JMJD6_ArgDemeth/LysHydrox"/>
</dbReference>
<evidence type="ECO:0000313" key="3">
    <source>
        <dbReference type="EMBL" id="CAJ1956107.1"/>
    </source>
</evidence>